<evidence type="ECO:0000313" key="3">
    <source>
        <dbReference type="Proteomes" id="UP000664521"/>
    </source>
</evidence>
<dbReference type="CDD" id="cd19481">
    <property type="entry name" value="RecA-like_protease"/>
    <property type="match status" value="1"/>
</dbReference>
<reference evidence="2" key="1">
    <citation type="submission" date="2021-03" db="EMBL/GenBank/DDBJ databases">
        <authorList>
            <person name="Tagirdzhanova G."/>
        </authorList>
    </citation>
    <scope>NUCLEOTIDE SEQUENCE</scope>
</reference>
<sequence>MRNERLKDNQKFHFDHVKPGREWEDDQYLISPARVLGYHFTSKLWVELAVDKVRDIQILKDPSAFASLEMPKSQKSLVESLVRCHGVKDEDRSMRDLMKGKGNGLVILLHGPPVCVFPSTFSTYSTFSHLKHTFYPQGVGKTLTAESVAKATGKPLFSVSVSDIGLEPVEVEPKLRELFELAAIWRAVMLFDEADVFLESRSSNTSDLERSSLVSILLRVLEYYDGILILTTNRLRSFDIAVQSRVNLAIKYNNLSDAQKKAIYRNFIYQLNDENTDDKQDLLQFIEDPEDESPFGLLNGRQIRNVLFSAASLARAEPDKRLRREHINKILRETVKFQQDTQNMIDMARQDAEVGFRRG</sequence>
<gene>
    <name evidence="2" type="ORF">HETSPECPRED_005847</name>
</gene>
<dbReference type="Pfam" id="PF00004">
    <property type="entry name" value="AAA"/>
    <property type="match status" value="1"/>
</dbReference>
<proteinExistence type="predicted"/>
<organism evidence="2 3">
    <name type="scientific">Heterodermia speciosa</name>
    <dbReference type="NCBI Taxonomy" id="116794"/>
    <lineage>
        <taxon>Eukaryota</taxon>
        <taxon>Fungi</taxon>
        <taxon>Dikarya</taxon>
        <taxon>Ascomycota</taxon>
        <taxon>Pezizomycotina</taxon>
        <taxon>Lecanoromycetes</taxon>
        <taxon>OSLEUM clade</taxon>
        <taxon>Lecanoromycetidae</taxon>
        <taxon>Caliciales</taxon>
        <taxon>Physciaceae</taxon>
        <taxon>Heterodermia</taxon>
    </lineage>
</organism>
<dbReference type="InterPro" id="IPR056599">
    <property type="entry name" value="AAA_lid_fung"/>
</dbReference>
<dbReference type="SMART" id="SM00382">
    <property type="entry name" value="AAA"/>
    <property type="match status" value="1"/>
</dbReference>
<dbReference type="InterPro" id="IPR003593">
    <property type="entry name" value="AAA+_ATPase"/>
</dbReference>
<dbReference type="OrthoDB" id="10042665at2759"/>
<evidence type="ECO:0000313" key="2">
    <source>
        <dbReference type="EMBL" id="CAF9925476.1"/>
    </source>
</evidence>
<dbReference type="GO" id="GO:0016887">
    <property type="term" value="F:ATP hydrolysis activity"/>
    <property type="evidence" value="ECO:0007669"/>
    <property type="project" value="InterPro"/>
</dbReference>
<dbReference type="PANTHER" id="PTHR46411:SF3">
    <property type="entry name" value="AAA+ ATPASE DOMAIN-CONTAINING PROTEIN"/>
    <property type="match status" value="1"/>
</dbReference>
<dbReference type="InterPro" id="IPR003959">
    <property type="entry name" value="ATPase_AAA_core"/>
</dbReference>
<comment type="caution">
    <text evidence="2">The sequence shown here is derived from an EMBL/GenBank/DDBJ whole genome shotgun (WGS) entry which is preliminary data.</text>
</comment>
<accession>A0A8H3FQP6</accession>
<dbReference type="InterPro" id="IPR027417">
    <property type="entry name" value="P-loop_NTPase"/>
</dbReference>
<dbReference type="AlphaFoldDB" id="A0A8H3FQP6"/>
<dbReference type="Gene3D" id="3.40.50.300">
    <property type="entry name" value="P-loop containing nucleotide triphosphate hydrolases"/>
    <property type="match status" value="1"/>
</dbReference>
<dbReference type="Pfam" id="PF23232">
    <property type="entry name" value="AAA_lid_13"/>
    <property type="match status" value="1"/>
</dbReference>
<evidence type="ECO:0000259" key="1">
    <source>
        <dbReference type="SMART" id="SM00382"/>
    </source>
</evidence>
<feature type="domain" description="AAA+ ATPase" evidence="1">
    <location>
        <begin position="131"/>
        <end position="256"/>
    </location>
</feature>
<dbReference type="GO" id="GO:0005524">
    <property type="term" value="F:ATP binding"/>
    <property type="evidence" value="ECO:0007669"/>
    <property type="project" value="InterPro"/>
</dbReference>
<keyword evidence="3" id="KW-1185">Reference proteome</keyword>
<dbReference type="Proteomes" id="UP000664521">
    <property type="component" value="Unassembled WGS sequence"/>
</dbReference>
<dbReference type="EMBL" id="CAJPDS010000038">
    <property type="protein sequence ID" value="CAF9925476.1"/>
    <property type="molecule type" value="Genomic_DNA"/>
</dbReference>
<dbReference type="PANTHER" id="PTHR46411">
    <property type="entry name" value="FAMILY ATPASE, PUTATIVE-RELATED"/>
    <property type="match status" value="1"/>
</dbReference>
<protein>
    <recommendedName>
        <fullName evidence="1">AAA+ ATPase domain-containing protein</fullName>
    </recommendedName>
</protein>
<dbReference type="SUPFAM" id="SSF52540">
    <property type="entry name" value="P-loop containing nucleoside triphosphate hydrolases"/>
    <property type="match status" value="1"/>
</dbReference>
<name>A0A8H3FQP6_9LECA</name>